<organism evidence="1 2">
    <name type="scientific">Batillaria attramentaria</name>
    <dbReference type="NCBI Taxonomy" id="370345"/>
    <lineage>
        <taxon>Eukaryota</taxon>
        <taxon>Metazoa</taxon>
        <taxon>Spiralia</taxon>
        <taxon>Lophotrochozoa</taxon>
        <taxon>Mollusca</taxon>
        <taxon>Gastropoda</taxon>
        <taxon>Caenogastropoda</taxon>
        <taxon>Sorbeoconcha</taxon>
        <taxon>Cerithioidea</taxon>
        <taxon>Batillariidae</taxon>
        <taxon>Batillaria</taxon>
    </lineage>
</organism>
<evidence type="ECO:0000313" key="1">
    <source>
        <dbReference type="EMBL" id="KAK7493009.1"/>
    </source>
</evidence>
<sequence>MACSCRAEKTYLLAGAEEVCRRIGLYIKQSPARPNPRHLFCNFQPVEISRERGYAEKDSCFTTNCGYDSVIHPPKLVQSGGQTVWDSRLLRTVVPVVQDTRMDVAALPVSLQSVFNPYLDWHGRHPNG</sequence>
<protein>
    <submittedName>
        <fullName evidence="1">Uncharacterized protein</fullName>
    </submittedName>
</protein>
<name>A0ABD0L0R0_9CAEN</name>
<gene>
    <name evidence="1" type="ORF">BaRGS_00015739</name>
</gene>
<keyword evidence="2" id="KW-1185">Reference proteome</keyword>
<evidence type="ECO:0000313" key="2">
    <source>
        <dbReference type="Proteomes" id="UP001519460"/>
    </source>
</evidence>
<comment type="caution">
    <text evidence="1">The sequence shown here is derived from an EMBL/GenBank/DDBJ whole genome shotgun (WGS) entry which is preliminary data.</text>
</comment>
<dbReference type="Proteomes" id="UP001519460">
    <property type="component" value="Unassembled WGS sequence"/>
</dbReference>
<accession>A0ABD0L0R0</accession>
<proteinExistence type="predicted"/>
<dbReference type="AlphaFoldDB" id="A0ABD0L0R0"/>
<reference evidence="1 2" key="1">
    <citation type="journal article" date="2023" name="Sci. Data">
        <title>Genome assembly of the Korean intertidal mud-creeper Batillaria attramentaria.</title>
        <authorList>
            <person name="Patra A.K."/>
            <person name="Ho P.T."/>
            <person name="Jun S."/>
            <person name="Lee S.J."/>
            <person name="Kim Y."/>
            <person name="Won Y.J."/>
        </authorList>
    </citation>
    <scope>NUCLEOTIDE SEQUENCE [LARGE SCALE GENOMIC DNA]</scope>
    <source>
        <strain evidence="1">Wonlab-2016</strain>
    </source>
</reference>
<dbReference type="EMBL" id="JACVVK020000097">
    <property type="protein sequence ID" value="KAK7493009.1"/>
    <property type="molecule type" value="Genomic_DNA"/>
</dbReference>